<evidence type="ECO:0000259" key="2">
    <source>
        <dbReference type="Pfam" id="PF26138"/>
    </source>
</evidence>
<proteinExistence type="predicted"/>
<accession>A0AAU9MR29</accession>
<evidence type="ECO:0000313" key="4">
    <source>
        <dbReference type="Proteomes" id="UP001157418"/>
    </source>
</evidence>
<dbReference type="Pfam" id="PF26138">
    <property type="entry name" value="DUF8040"/>
    <property type="match status" value="1"/>
</dbReference>
<feature type="compositionally biased region" description="Polar residues" evidence="1">
    <location>
        <begin position="122"/>
        <end position="131"/>
    </location>
</feature>
<feature type="region of interest" description="Disordered" evidence="1">
    <location>
        <begin position="357"/>
        <end position="387"/>
    </location>
</feature>
<dbReference type="PANTHER" id="PTHR31704">
    <property type="entry name" value="MYB/SANT-LIKE DNA-BINDING DOMAIN PROTEIN-RELATED"/>
    <property type="match status" value="1"/>
</dbReference>
<dbReference type="PANTHER" id="PTHR31704:SF37">
    <property type="entry name" value="HEAT SHOCK PROTEIN"/>
    <property type="match status" value="1"/>
</dbReference>
<protein>
    <recommendedName>
        <fullName evidence="2">DUF8040 domain-containing protein</fullName>
    </recommendedName>
</protein>
<name>A0AAU9MR29_9ASTR</name>
<dbReference type="AlphaFoldDB" id="A0AAU9MR29"/>
<feature type="region of interest" description="Disordered" evidence="1">
    <location>
        <begin position="74"/>
        <end position="131"/>
    </location>
</feature>
<evidence type="ECO:0000256" key="1">
    <source>
        <dbReference type="SAM" id="MobiDB-lite"/>
    </source>
</evidence>
<feature type="compositionally biased region" description="Polar residues" evidence="1">
    <location>
        <begin position="74"/>
        <end position="85"/>
    </location>
</feature>
<gene>
    <name evidence="3" type="ORF">LVIROSA_LOCUS14959</name>
</gene>
<comment type="caution">
    <text evidence="3">The sequence shown here is derived from an EMBL/GenBank/DDBJ whole genome shotgun (WGS) entry which is preliminary data.</text>
</comment>
<dbReference type="Proteomes" id="UP001157418">
    <property type="component" value="Unassembled WGS sequence"/>
</dbReference>
<sequence>MKKEWKLYDRLMRLETGLGGTRSLIDASPEWWEEKIKENKDYAKFRNADLSIFDEKYAILFRDSVAVGDQTMTPLQFQNNSNPNGENVEGKGDSDDINLDDDVEPLFPSFHESSSGKKKRSNLVSNNRSTKSKSSVFEEKVDALLDAISTKSTQTYPQNNPSPTIADCVAIVTKFPDFREGSNEFSQALFVFTKKQNREAFMFPKTDEAKMGMDSDDSNSSNDNEEWWVEEDREFKMLCGLALKGIILARNVRIFLMTLAHGCSNRFVQEFFNHSGETIHRHFHTVLEAVLKLSADIIKPDANYNDDVPEYILNNPRYYPVFKDCIGAIDGTHVRASVPQNEEANLIREEGRRRQQELSSTVMEARGCSGSGSQRGRGKTVSPVVVL</sequence>
<dbReference type="EMBL" id="CAKMRJ010002223">
    <property type="protein sequence ID" value="CAH1427996.1"/>
    <property type="molecule type" value="Genomic_DNA"/>
</dbReference>
<reference evidence="3 4" key="1">
    <citation type="submission" date="2022-01" db="EMBL/GenBank/DDBJ databases">
        <authorList>
            <person name="Xiong W."/>
            <person name="Schranz E."/>
        </authorList>
    </citation>
    <scope>NUCLEOTIDE SEQUENCE [LARGE SCALE GENOMIC DNA]</scope>
</reference>
<dbReference type="InterPro" id="IPR058353">
    <property type="entry name" value="DUF8040"/>
</dbReference>
<feature type="domain" description="DUF8040" evidence="2">
    <location>
        <begin position="250"/>
        <end position="292"/>
    </location>
</feature>
<organism evidence="3 4">
    <name type="scientific">Lactuca virosa</name>
    <dbReference type="NCBI Taxonomy" id="75947"/>
    <lineage>
        <taxon>Eukaryota</taxon>
        <taxon>Viridiplantae</taxon>
        <taxon>Streptophyta</taxon>
        <taxon>Embryophyta</taxon>
        <taxon>Tracheophyta</taxon>
        <taxon>Spermatophyta</taxon>
        <taxon>Magnoliopsida</taxon>
        <taxon>eudicotyledons</taxon>
        <taxon>Gunneridae</taxon>
        <taxon>Pentapetalae</taxon>
        <taxon>asterids</taxon>
        <taxon>campanulids</taxon>
        <taxon>Asterales</taxon>
        <taxon>Asteraceae</taxon>
        <taxon>Cichorioideae</taxon>
        <taxon>Cichorieae</taxon>
        <taxon>Lactucinae</taxon>
        <taxon>Lactuca</taxon>
    </lineage>
</organism>
<feature type="compositionally biased region" description="Acidic residues" evidence="1">
    <location>
        <begin position="95"/>
        <end position="104"/>
    </location>
</feature>
<evidence type="ECO:0000313" key="3">
    <source>
        <dbReference type="EMBL" id="CAH1427996.1"/>
    </source>
</evidence>
<keyword evidence="4" id="KW-1185">Reference proteome</keyword>